<reference evidence="1" key="1">
    <citation type="submission" date="2022-04" db="EMBL/GenBank/DDBJ databases">
        <title>Brenneria sp. isolated from walnut trees in Serbia.</title>
        <authorList>
            <person name="Gasic K."/>
            <person name="Zlatkovic N."/>
            <person name="Kuzmanovic N."/>
        </authorList>
    </citation>
    <scope>NUCLEOTIDE SEQUENCE</scope>
    <source>
        <strain evidence="2">KBI 423</strain>
        <strain evidence="1">KBI 447</strain>
    </source>
</reference>
<evidence type="ECO:0000313" key="3">
    <source>
        <dbReference type="Proteomes" id="UP001165568"/>
    </source>
</evidence>
<evidence type="ECO:0000313" key="2">
    <source>
        <dbReference type="EMBL" id="MCV9881295.1"/>
    </source>
</evidence>
<name>A0AA41XX21_9GAMM</name>
<organism evidence="1 4">
    <name type="scientific">Brenneria izbisi</name>
    <dbReference type="NCBI Taxonomy" id="2939450"/>
    <lineage>
        <taxon>Bacteria</taxon>
        <taxon>Pseudomonadati</taxon>
        <taxon>Pseudomonadota</taxon>
        <taxon>Gammaproteobacteria</taxon>
        <taxon>Enterobacterales</taxon>
        <taxon>Pectobacteriaceae</taxon>
        <taxon>Brenneria</taxon>
    </lineage>
</organism>
<keyword evidence="3" id="KW-1185">Reference proteome</keyword>
<protein>
    <submittedName>
        <fullName evidence="1">Uncharacterized protein</fullName>
    </submittedName>
</protein>
<dbReference type="EMBL" id="JAMPJT010000002">
    <property type="protein sequence ID" value="MCV9878141.1"/>
    <property type="molecule type" value="Genomic_DNA"/>
</dbReference>
<gene>
    <name evidence="1" type="ORF">NC803_04675</name>
    <name evidence="2" type="ORF">NC856_03255</name>
</gene>
<proteinExistence type="predicted"/>
<dbReference type="RefSeq" id="WP_264089008.1">
    <property type="nucleotide sequence ID" value="NZ_JAMPJT010000002.1"/>
</dbReference>
<dbReference type="AlphaFoldDB" id="A0AA41XX21"/>
<evidence type="ECO:0000313" key="4">
    <source>
        <dbReference type="Proteomes" id="UP001165569"/>
    </source>
</evidence>
<dbReference type="Proteomes" id="UP001165568">
    <property type="component" value="Unassembled WGS sequence"/>
</dbReference>
<dbReference type="EMBL" id="JAMPJU010000002">
    <property type="protein sequence ID" value="MCV9881295.1"/>
    <property type="molecule type" value="Genomic_DNA"/>
</dbReference>
<evidence type="ECO:0000313" key="1">
    <source>
        <dbReference type="EMBL" id="MCV9878141.1"/>
    </source>
</evidence>
<accession>A0AA41XX21</accession>
<comment type="caution">
    <text evidence="1">The sequence shown here is derived from an EMBL/GenBank/DDBJ whole genome shotgun (WGS) entry which is preliminary data.</text>
</comment>
<sequence>MAASKHIPCHVTQSVRGAAGDKGLSEKALLKRQGDAEGFDSGIDTFDEVTVCLFLFKAAWIIKKDNMLCKLPKAKCKEGHD</sequence>
<dbReference type="Proteomes" id="UP001165569">
    <property type="component" value="Unassembled WGS sequence"/>
</dbReference>